<protein>
    <recommendedName>
        <fullName evidence="2">DUF38 domain-containing protein</fullName>
    </recommendedName>
</protein>
<name>A0AAE9F8G0_CAEBR</name>
<evidence type="ECO:0000313" key="3">
    <source>
        <dbReference type="EMBL" id="UMM37564.1"/>
    </source>
</evidence>
<feature type="region of interest" description="Disordered" evidence="1">
    <location>
        <begin position="339"/>
        <end position="358"/>
    </location>
</feature>
<gene>
    <name evidence="3" type="ORF">L5515_009292</name>
</gene>
<reference evidence="3 4" key="1">
    <citation type="submission" date="2022-04" db="EMBL/GenBank/DDBJ databases">
        <title>Chromosome-level reference genomes for two strains of Caenorhabditis briggsae: an improved platform for comparative genomics.</title>
        <authorList>
            <person name="Stevens L."/>
            <person name="Andersen E."/>
        </authorList>
    </citation>
    <scope>NUCLEOTIDE SEQUENCE [LARGE SCALE GENOMIC DNA]</scope>
    <source>
        <strain evidence="3">VX34</strain>
        <tissue evidence="3">Whole-organism</tissue>
    </source>
</reference>
<dbReference type="EMBL" id="CP092624">
    <property type="protein sequence ID" value="UMM37564.1"/>
    <property type="molecule type" value="Genomic_DNA"/>
</dbReference>
<dbReference type="PANTHER" id="PTHR23014">
    <property type="entry name" value="F-BOX A PROTEIN"/>
    <property type="match status" value="1"/>
</dbReference>
<feature type="region of interest" description="Disordered" evidence="1">
    <location>
        <begin position="1"/>
        <end position="21"/>
    </location>
</feature>
<evidence type="ECO:0000259" key="2">
    <source>
        <dbReference type="Pfam" id="PF01827"/>
    </source>
</evidence>
<dbReference type="InterPro" id="IPR002900">
    <property type="entry name" value="DUF38/FTH_CAE_spp"/>
</dbReference>
<keyword evidence="4" id="KW-1185">Reference proteome</keyword>
<organism evidence="3 4">
    <name type="scientific">Caenorhabditis briggsae</name>
    <dbReference type="NCBI Taxonomy" id="6238"/>
    <lineage>
        <taxon>Eukaryota</taxon>
        <taxon>Metazoa</taxon>
        <taxon>Ecdysozoa</taxon>
        <taxon>Nematoda</taxon>
        <taxon>Chromadorea</taxon>
        <taxon>Rhabditida</taxon>
        <taxon>Rhabditina</taxon>
        <taxon>Rhabditomorpha</taxon>
        <taxon>Rhabditoidea</taxon>
        <taxon>Rhabditidae</taxon>
        <taxon>Peloderinae</taxon>
        <taxon>Caenorhabditis</taxon>
    </lineage>
</organism>
<dbReference type="PANTHER" id="PTHR23014:SF1">
    <property type="entry name" value="DUF38 DOMAIN-CONTAINING PROTEIN-RELATED"/>
    <property type="match status" value="1"/>
</dbReference>
<accession>A0AAE9F8G0</accession>
<dbReference type="Pfam" id="PF01827">
    <property type="entry name" value="FTH"/>
    <property type="match status" value="1"/>
</dbReference>
<dbReference type="Proteomes" id="UP000829354">
    <property type="component" value="Chromosome V"/>
</dbReference>
<evidence type="ECO:0000256" key="1">
    <source>
        <dbReference type="SAM" id="MobiDB-lite"/>
    </source>
</evidence>
<sequence>MDGSKASVGVPEDTKSENLLNKTRPRNISQLDDLVKEILFMHTDWRSMLAMRNICDSFRRFIDGKHPIFDLSEVEIDLRDTHVQIVCKTHSKEINQVHFMKHENGCLVDERERISLLENANFLDTFFQGFKFILMQNFALQKLKIGYRSYSPDHEVAKFLNELETILKARKTKLKVNCLSLKTKKKEYHRIMSLVAPASLKRIELNFLDVENVELRILEQWKSAEELISNGFFTRFQTPIDNFLHFSRLEAHFSEICLHDLREMKDAYLNAPNFQKAFIRYENSRRLTDMDVLAGNVRPTRDSQHWFRTPYSPNRCLFVFVSERVARFVNAPISSAPEGAFDTNQEFPEPPLPHWRPF</sequence>
<feature type="compositionally biased region" description="Pro residues" evidence="1">
    <location>
        <begin position="348"/>
        <end position="358"/>
    </location>
</feature>
<feature type="domain" description="DUF38" evidence="2">
    <location>
        <begin position="158"/>
        <end position="284"/>
    </location>
</feature>
<dbReference type="AlphaFoldDB" id="A0AAE9F8G0"/>
<proteinExistence type="predicted"/>
<evidence type="ECO:0000313" key="4">
    <source>
        <dbReference type="Proteomes" id="UP000829354"/>
    </source>
</evidence>